<comment type="caution">
    <text evidence="1">The sequence shown here is derived from an EMBL/GenBank/DDBJ whole genome shotgun (WGS) entry which is preliminary data.</text>
</comment>
<reference evidence="1 2" key="1">
    <citation type="submission" date="2020-09" db="EMBL/GenBank/DDBJ databases">
        <authorList>
            <person name="Kim M.K."/>
        </authorList>
    </citation>
    <scope>NUCLEOTIDE SEQUENCE [LARGE SCALE GENOMIC DNA]</scope>
    <source>
        <strain evidence="1 2">BT189</strain>
    </source>
</reference>
<evidence type="ECO:0000313" key="2">
    <source>
        <dbReference type="Proteomes" id="UP000606003"/>
    </source>
</evidence>
<name>A0ABR8JS11_9BACT</name>
<evidence type="ECO:0008006" key="3">
    <source>
        <dbReference type="Google" id="ProtNLM"/>
    </source>
</evidence>
<evidence type="ECO:0000313" key="1">
    <source>
        <dbReference type="EMBL" id="MBD2721591.1"/>
    </source>
</evidence>
<dbReference type="RefSeq" id="WP_190922867.1">
    <property type="nucleotide sequence ID" value="NZ_JACXAC010000002.1"/>
</dbReference>
<organism evidence="1 2">
    <name type="scientific">Hymenobacter armeniacus</name>
    <dbReference type="NCBI Taxonomy" id="2771358"/>
    <lineage>
        <taxon>Bacteria</taxon>
        <taxon>Pseudomonadati</taxon>
        <taxon>Bacteroidota</taxon>
        <taxon>Cytophagia</taxon>
        <taxon>Cytophagales</taxon>
        <taxon>Hymenobacteraceae</taxon>
        <taxon>Hymenobacter</taxon>
    </lineage>
</organism>
<gene>
    <name evidence="1" type="ORF">IC234_05575</name>
</gene>
<protein>
    <recommendedName>
        <fullName evidence="3">Carboxypeptidase regulatory-like domain-containing protein</fullName>
    </recommendedName>
</protein>
<proteinExistence type="predicted"/>
<dbReference type="EMBL" id="JACXAC010000002">
    <property type="protein sequence ID" value="MBD2721591.1"/>
    <property type="molecule type" value="Genomic_DNA"/>
</dbReference>
<accession>A0ABR8JS11</accession>
<dbReference type="Proteomes" id="UP000606003">
    <property type="component" value="Unassembled WGS sequence"/>
</dbReference>
<sequence length="159" mass="16987">MNRFLSLRPAQQLTGATTSTRAQRLASASMLRALLLGGLAVLGTAGTALAQDGPAVKAKQADAQCLSFTVENPKLEKVRMDVLCLTHNTFLMSEVNRQASYGSKLNFAGVPAGKYAVLLRVGRERYRYNVQVQKGPQTTISVPELTPAQAPAAIASVTR</sequence>
<keyword evidence="2" id="KW-1185">Reference proteome</keyword>